<comment type="function">
    <text evidence="6">Catalyzes the transfer of a formyl group from 10-formyltetrahydrofolate to 5-phospho-ribosyl-glycinamide (GAR), producing 5-phospho-ribosyl-N-formylglycinamide (FGAR) and tetrahydrofolate.</text>
</comment>
<evidence type="ECO:0000256" key="6">
    <source>
        <dbReference type="HAMAP-Rule" id="MF_01930"/>
    </source>
</evidence>
<dbReference type="HAMAP" id="MF_01930">
    <property type="entry name" value="PurN"/>
    <property type="match status" value="1"/>
</dbReference>
<dbReference type="NCBIfam" id="TIGR00639">
    <property type="entry name" value="PurN"/>
    <property type="match status" value="1"/>
</dbReference>
<accession>A0ABV6K7H1</accession>
<evidence type="ECO:0000256" key="5">
    <source>
        <dbReference type="ARBA" id="ARBA00047664"/>
    </source>
</evidence>
<dbReference type="CDD" id="cd08645">
    <property type="entry name" value="FMT_core_GART"/>
    <property type="match status" value="1"/>
</dbReference>
<dbReference type="PANTHER" id="PTHR43369">
    <property type="entry name" value="PHOSPHORIBOSYLGLYCINAMIDE FORMYLTRANSFERASE"/>
    <property type="match status" value="1"/>
</dbReference>
<feature type="site" description="Raises pKa of active site His" evidence="6">
    <location>
        <position position="144"/>
    </location>
</feature>
<feature type="domain" description="Formyl transferase N-terminal" evidence="7">
    <location>
        <begin position="1"/>
        <end position="181"/>
    </location>
</feature>
<dbReference type="InterPro" id="IPR001555">
    <property type="entry name" value="GART_AS"/>
</dbReference>
<proteinExistence type="inferred from homology"/>
<keyword evidence="9" id="KW-1185">Reference proteome</keyword>
<organism evidence="8 9">
    <name type="scientific">Halalkalibacter kiskunsagensis</name>
    <dbReference type="NCBI Taxonomy" id="1548599"/>
    <lineage>
        <taxon>Bacteria</taxon>
        <taxon>Bacillati</taxon>
        <taxon>Bacillota</taxon>
        <taxon>Bacilli</taxon>
        <taxon>Bacillales</taxon>
        <taxon>Bacillaceae</taxon>
        <taxon>Halalkalibacter</taxon>
    </lineage>
</organism>
<keyword evidence="3 6" id="KW-0658">Purine biosynthesis</keyword>
<gene>
    <name evidence="6 8" type="primary">purN</name>
    <name evidence="8" type="ORF">ACFFHM_01550</name>
</gene>
<name>A0ABV6K7H1_9BACI</name>
<sequence>MKIAVFASGSGTNAEAIIQASKKQLLHAEVALIVTDNPKAKVVARAKQHGIPMFTFDPKSYETKADFEQEIVTELNSQGVSFVVLAGYMRLIGATLLQAYEGRIVNIHPSLLPSFPGLDAIGQAFKAKVKITGVTIHYVDAGMDTGQIIAQEAVRVEADDTVDSLQQKVQAVEHKLYPETLQAIITEHCMERLGK</sequence>
<evidence type="ECO:0000256" key="4">
    <source>
        <dbReference type="ARBA" id="ARBA00038440"/>
    </source>
</evidence>
<dbReference type="Proteomes" id="UP001589838">
    <property type="component" value="Unassembled WGS sequence"/>
</dbReference>
<protein>
    <recommendedName>
        <fullName evidence="6">Phosphoribosylglycinamide formyltransferase</fullName>
        <ecNumber evidence="6">2.1.2.2</ecNumber>
    </recommendedName>
    <alternativeName>
        <fullName evidence="6">5'-phosphoribosylglycinamide transformylase</fullName>
    </alternativeName>
    <alternativeName>
        <fullName evidence="6">GAR transformylase</fullName>
        <shortName evidence="6">GART</shortName>
    </alternativeName>
</protein>
<comment type="caution">
    <text evidence="8">The sequence shown here is derived from an EMBL/GenBank/DDBJ whole genome shotgun (WGS) entry which is preliminary data.</text>
</comment>
<evidence type="ECO:0000256" key="1">
    <source>
        <dbReference type="ARBA" id="ARBA00005054"/>
    </source>
</evidence>
<reference evidence="8 9" key="1">
    <citation type="submission" date="2024-09" db="EMBL/GenBank/DDBJ databases">
        <authorList>
            <person name="Sun Q."/>
            <person name="Mori K."/>
        </authorList>
    </citation>
    <scope>NUCLEOTIDE SEQUENCE [LARGE SCALE GENOMIC DNA]</scope>
    <source>
        <strain evidence="8 9">NCAIM B.02610</strain>
    </source>
</reference>
<dbReference type="EC" id="2.1.2.2" evidence="6"/>
<dbReference type="GO" id="GO:0004644">
    <property type="term" value="F:phosphoribosylglycinamide formyltransferase activity"/>
    <property type="evidence" value="ECO:0007669"/>
    <property type="project" value="UniProtKB-EC"/>
</dbReference>
<dbReference type="Gene3D" id="3.40.50.170">
    <property type="entry name" value="Formyl transferase, N-terminal domain"/>
    <property type="match status" value="1"/>
</dbReference>
<evidence type="ECO:0000256" key="2">
    <source>
        <dbReference type="ARBA" id="ARBA00022679"/>
    </source>
</evidence>
<dbReference type="PANTHER" id="PTHR43369:SF2">
    <property type="entry name" value="PHOSPHORIBOSYLGLYCINAMIDE FORMYLTRANSFERASE"/>
    <property type="match status" value="1"/>
</dbReference>
<dbReference type="InterPro" id="IPR036477">
    <property type="entry name" value="Formyl_transf_N_sf"/>
</dbReference>
<comment type="catalytic activity">
    <reaction evidence="5 6">
        <text>N(1)-(5-phospho-beta-D-ribosyl)glycinamide + (6R)-10-formyltetrahydrofolate = N(2)-formyl-N(1)-(5-phospho-beta-D-ribosyl)glycinamide + (6S)-5,6,7,8-tetrahydrofolate + H(+)</text>
        <dbReference type="Rhea" id="RHEA:15053"/>
        <dbReference type="ChEBI" id="CHEBI:15378"/>
        <dbReference type="ChEBI" id="CHEBI:57453"/>
        <dbReference type="ChEBI" id="CHEBI:143788"/>
        <dbReference type="ChEBI" id="CHEBI:147286"/>
        <dbReference type="ChEBI" id="CHEBI:195366"/>
        <dbReference type="EC" id="2.1.2.2"/>
    </reaction>
</comment>
<feature type="binding site" evidence="6">
    <location>
        <position position="106"/>
    </location>
    <ligand>
        <name>(6R)-10-formyltetrahydrofolate</name>
        <dbReference type="ChEBI" id="CHEBI:195366"/>
    </ligand>
</feature>
<comment type="similarity">
    <text evidence="4 6">Belongs to the GART family.</text>
</comment>
<feature type="binding site" evidence="6">
    <location>
        <position position="64"/>
    </location>
    <ligand>
        <name>(6R)-10-formyltetrahydrofolate</name>
        <dbReference type="ChEBI" id="CHEBI:195366"/>
    </ligand>
</feature>
<dbReference type="InterPro" id="IPR004607">
    <property type="entry name" value="GART"/>
</dbReference>
<keyword evidence="2 6" id="KW-0808">Transferase</keyword>
<evidence type="ECO:0000259" key="7">
    <source>
        <dbReference type="Pfam" id="PF00551"/>
    </source>
</evidence>
<dbReference type="RefSeq" id="WP_335962713.1">
    <property type="nucleotide sequence ID" value="NZ_JAXBLX010000033.1"/>
</dbReference>
<dbReference type="PROSITE" id="PS00373">
    <property type="entry name" value="GART"/>
    <property type="match status" value="1"/>
</dbReference>
<dbReference type="EMBL" id="JBHLUX010000003">
    <property type="protein sequence ID" value="MFC0469257.1"/>
    <property type="molecule type" value="Genomic_DNA"/>
</dbReference>
<dbReference type="Pfam" id="PF00551">
    <property type="entry name" value="Formyl_trans_N"/>
    <property type="match status" value="1"/>
</dbReference>
<dbReference type="SUPFAM" id="SSF53328">
    <property type="entry name" value="Formyltransferase"/>
    <property type="match status" value="1"/>
</dbReference>
<evidence type="ECO:0000313" key="9">
    <source>
        <dbReference type="Proteomes" id="UP001589838"/>
    </source>
</evidence>
<dbReference type="InterPro" id="IPR002376">
    <property type="entry name" value="Formyl_transf_N"/>
</dbReference>
<comment type="pathway">
    <text evidence="1 6">Purine metabolism; IMP biosynthesis via de novo pathway; N(2)-formyl-N(1)-(5-phospho-D-ribosyl)glycinamide from N(1)-(5-phospho-D-ribosyl)glycinamide (10-formyl THF route): step 1/1.</text>
</comment>
<feature type="active site" description="Proton donor" evidence="6">
    <location>
        <position position="108"/>
    </location>
</feature>
<evidence type="ECO:0000313" key="8">
    <source>
        <dbReference type="EMBL" id="MFC0469257.1"/>
    </source>
</evidence>
<feature type="binding site" evidence="6">
    <location>
        <begin position="11"/>
        <end position="13"/>
    </location>
    <ligand>
        <name>N(1)-(5-phospho-beta-D-ribosyl)glycinamide</name>
        <dbReference type="ChEBI" id="CHEBI:143788"/>
    </ligand>
</feature>
<feature type="binding site" evidence="6">
    <location>
        <begin position="89"/>
        <end position="92"/>
    </location>
    <ligand>
        <name>(6R)-10-formyltetrahydrofolate</name>
        <dbReference type="ChEBI" id="CHEBI:195366"/>
    </ligand>
</feature>
<evidence type="ECO:0000256" key="3">
    <source>
        <dbReference type="ARBA" id="ARBA00022755"/>
    </source>
</evidence>